<keyword evidence="2" id="KW-0732">Signal</keyword>
<keyword evidence="1" id="KW-0175">Coiled coil</keyword>
<comment type="caution">
    <text evidence="3">The sequence shown here is derived from an EMBL/GenBank/DDBJ whole genome shotgun (WGS) entry which is preliminary data.</text>
</comment>
<dbReference type="EMBL" id="BKCJ010010187">
    <property type="protein sequence ID" value="GEU90447.1"/>
    <property type="molecule type" value="Genomic_DNA"/>
</dbReference>
<feature type="chain" id="PRO_5027051434" evidence="2">
    <location>
        <begin position="27"/>
        <end position="249"/>
    </location>
</feature>
<protein>
    <submittedName>
        <fullName evidence="3">Uncharacterized protein</fullName>
    </submittedName>
</protein>
<evidence type="ECO:0000256" key="2">
    <source>
        <dbReference type="SAM" id="SignalP"/>
    </source>
</evidence>
<proteinExistence type="predicted"/>
<dbReference type="AlphaFoldDB" id="A0A6L2NXV1"/>
<sequence>MLGIRCSKSFPLLVMVIPLLVHFPTASDEFLPPDYFPLPVMKILLLEYFATVSVKEFTLLVYFATASEDMFPLLSERDAPAEEFALLMKSRVNYGQRHINNSQDIQPFENNKWYQSLLRSFDHKKNNTQTSSFSSKSQSIQKMVKSSLSSKNEVFDYSFCSTSCLSQVEARLVEFKNQEIKFCEKIRGLEFNVECKNNRIERLTNELEELKKENEGLESKLTGFESAAKDLDTLLKSQRSDKNKEGLGY</sequence>
<feature type="signal peptide" evidence="2">
    <location>
        <begin position="1"/>
        <end position="26"/>
    </location>
</feature>
<name>A0A6L2NXV1_TANCI</name>
<evidence type="ECO:0000313" key="3">
    <source>
        <dbReference type="EMBL" id="GEU90447.1"/>
    </source>
</evidence>
<accession>A0A6L2NXV1</accession>
<organism evidence="3">
    <name type="scientific">Tanacetum cinerariifolium</name>
    <name type="common">Dalmatian daisy</name>
    <name type="synonym">Chrysanthemum cinerariifolium</name>
    <dbReference type="NCBI Taxonomy" id="118510"/>
    <lineage>
        <taxon>Eukaryota</taxon>
        <taxon>Viridiplantae</taxon>
        <taxon>Streptophyta</taxon>
        <taxon>Embryophyta</taxon>
        <taxon>Tracheophyta</taxon>
        <taxon>Spermatophyta</taxon>
        <taxon>Magnoliopsida</taxon>
        <taxon>eudicotyledons</taxon>
        <taxon>Gunneridae</taxon>
        <taxon>Pentapetalae</taxon>
        <taxon>asterids</taxon>
        <taxon>campanulids</taxon>
        <taxon>Asterales</taxon>
        <taxon>Asteraceae</taxon>
        <taxon>Asteroideae</taxon>
        <taxon>Anthemideae</taxon>
        <taxon>Anthemidinae</taxon>
        <taxon>Tanacetum</taxon>
    </lineage>
</organism>
<reference evidence="3" key="1">
    <citation type="journal article" date="2019" name="Sci. Rep.">
        <title>Draft genome of Tanacetum cinerariifolium, the natural source of mosquito coil.</title>
        <authorList>
            <person name="Yamashiro T."/>
            <person name="Shiraishi A."/>
            <person name="Satake H."/>
            <person name="Nakayama K."/>
        </authorList>
    </citation>
    <scope>NUCLEOTIDE SEQUENCE</scope>
</reference>
<gene>
    <name evidence="3" type="ORF">Tci_062425</name>
</gene>
<evidence type="ECO:0000256" key="1">
    <source>
        <dbReference type="SAM" id="Coils"/>
    </source>
</evidence>
<feature type="coiled-coil region" evidence="1">
    <location>
        <begin position="186"/>
        <end position="227"/>
    </location>
</feature>